<evidence type="ECO:0000313" key="9">
    <source>
        <dbReference type="EMBL" id="CUN56823.1"/>
    </source>
</evidence>
<dbReference type="FunFam" id="1.10.3470.10:FF:000001">
    <property type="entry name" value="Vitamin B12 ABC transporter permease BtuC"/>
    <property type="match status" value="1"/>
</dbReference>
<keyword evidence="7 8" id="KW-0472">Membrane</keyword>
<dbReference type="PANTHER" id="PTHR30472:SF70">
    <property type="entry name" value="MOLYBDATE IMPORT SYSTEM PERMEASE PROTEIN MOLB"/>
    <property type="match status" value="1"/>
</dbReference>
<evidence type="ECO:0000256" key="2">
    <source>
        <dbReference type="ARBA" id="ARBA00007935"/>
    </source>
</evidence>
<dbReference type="GO" id="GO:0033214">
    <property type="term" value="P:siderophore-iron import into cell"/>
    <property type="evidence" value="ECO:0007669"/>
    <property type="project" value="TreeGrafter"/>
</dbReference>
<evidence type="ECO:0000256" key="5">
    <source>
        <dbReference type="ARBA" id="ARBA00022692"/>
    </source>
</evidence>
<keyword evidence="3" id="KW-0813">Transport</keyword>
<feature type="transmembrane region" description="Helical" evidence="8">
    <location>
        <begin position="131"/>
        <end position="151"/>
    </location>
</feature>
<dbReference type="Pfam" id="PF01032">
    <property type="entry name" value="FecCD"/>
    <property type="match status" value="1"/>
</dbReference>
<evidence type="ECO:0000313" key="10">
    <source>
        <dbReference type="Proteomes" id="UP000095431"/>
    </source>
</evidence>
<dbReference type="EMBL" id="CYZN01000003">
    <property type="protein sequence ID" value="CUN56823.1"/>
    <property type="molecule type" value="Genomic_DNA"/>
</dbReference>
<reference evidence="9 10" key="1">
    <citation type="submission" date="2015-09" db="EMBL/GenBank/DDBJ databases">
        <authorList>
            <consortium name="Pathogen Informatics"/>
        </authorList>
    </citation>
    <scope>NUCLEOTIDE SEQUENCE [LARGE SCALE GENOMIC DNA]</scope>
    <source>
        <strain evidence="9 10">2789STDY5834863</strain>
    </source>
</reference>
<keyword evidence="5 8" id="KW-0812">Transmembrane</keyword>
<keyword evidence="4" id="KW-1003">Cell membrane</keyword>
<sequence length="347" mass="37627">MNLTANEKNAAAARQRRYVLLLAVMLVLLFIIIVLSFWVGYYPLTPVQVLNAFLSKFGFKGDILPQAVTIFWNIRLPRILSALFIGASLSVAGATYQGMFRNPLVSPDILGVSSGASLGAAFAILNGASNWMIQLSAFAGGVATVAASYLISRKSAHSQTLSLVLTGTMIMSLCNAGVTMIKYVADPNDVLQQITFWLMGSLTKATTKSFCWSVLPMIIGLSLIFIFRWQINLLTLDEEEAKSLGINVRKYRLIFIVASTLLSAAAVCLGGLIGWVGLMIPHLARALVGVDYRRLIPASAILGGGYLILVDDISRSLLSMELPLGVVTSIMGAPFFIYLIIKRKERA</sequence>
<evidence type="ECO:0000256" key="6">
    <source>
        <dbReference type="ARBA" id="ARBA00022989"/>
    </source>
</evidence>
<dbReference type="RefSeq" id="WP_055199664.1">
    <property type="nucleotide sequence ID" value="NZ_BTHH01000002.1"/>
</dbReference>
<dbReference type="AlphaFoldDB" id="A0A173XZJ5"/>
<proteinExistence type="inferred from homology"/>
<comment type="subcellular location">
    <subcellularLocation>
        <location evidence="1">Cell membrane</location>
        <topology evidence="1">Multi-pass membrane protein</topology>
    </subcellularLocation>
</comment>
<keyword evidence="6 8" id="KW-1133">Transmembrane helix</keyword>
<feature type="transmembrane region" description="Helical" evidence="8">
    <location>
        <begin position="251"/>
        <end position="280"/>
    </location>
</feature>
<feature type="transmembrane region" description="Helical" evidence="8">
    <location>
        <begin position="18"/>
        <end position="41"/>
    </location>
</feature>
<comment type="similarity">
    <text evidence="2">Belongs to the binding-protein-dependent transport system permease family. FecCD subfamily.</text>
</comment>
<dbReference type="Gene3D" id="1.10.3470.10">
    <property type="entry name" value="ABC transporter involved in vitamin B12 uptake, BtuC"/>
    <property type="match status" value="1"/>
</dbReference>
<feature type="transmembrane region" description="Helical" evidence="8">
    <location>
        <begin position="79"/>
        <end position="96"/>
    </location>
</feature>
<evidence type="ECO:0000256" key="3">
    <source>
        <dbReference type="ARBA" id="ARBA00022448"/>
    </source>
</evidence>
<dbReference type="InterPro" id="IPR037294">
    <property type="entry name" value="ABC_BtuC-like"/>
</dbReference>
<feature type="transmembrane region" description="Helical" evidence="8">
    <location>
        <begin position="214"/>
        <end position="231"/>
    </location>
</feature>
<evidence type="ECO:0000256" key="8">
    <source>
        <dbReference type="SAM" id="Phobius"/>
    </source>
</evidence>
<organism evidence="9 10">
    <name type="scientific">Blautia wexlerae</name>
    <dbReference type="NCBI Taxonomy" id="418240"/>
    <lineage>
        <taxon>Bacteria</taxon>
        <taxon>Bacillati</taxon>
        <taxon>Bacillota</taxon>
        <taxon>Clostridia</taxon>
        <taxon>Lachnospirales</taxon>
        <taxon>Lachnospiraceae</taxon>
        <taxon>Blautia</taxon>
    </lineage>
</organism>
<evidence type="ECO:0000256" key="4">
    <source>
        <dbReference type="ARBA" id="ARBA00022475"/>
    </source>
</evidence>
<accession>A0A173XZJ5</accession>
<gene>
    <name evidence="9" type="ORF">ERS852478_00481</name>
</gene>
<dbReference type="GO" id="GO:0022857">
    <property type="term" value="F:transmembrane transporter activity"/>
    <property type="evidence" value="ECO:0007669"/>
    <property type="project" value="InterPro"/>
</dbReference>
<evidence type="ECO:0000256" key="7">
    <source>
        <dbReference type="ARBA" id="ARBA00023136"/>
    </source>
</evidence>
<feature type="transmembrane region" description="Helical" evidence="8">
    <location>
        <begin position="108"/>
        <end position="125"/>
    </location>
</feature>
<evidence type="ECO:0000256" key="1">
    <source>
        <dbReference type="ARBA" id="ARBA00004651"/>
    </source>
</evidence>
<dbReference type="Proteomes" id="UP000095431">
    <property type="component" value="Unassembled WGS sequence"/>
</dbReference>
<feature type="transmembrane region" description="Helical" evidence="8">
    <location>
        <begin position="322"/>
        <end position="341"/>
    </location>
</feature>
<dbReference type="InterPro" id="IPR000522">
    <property type="entry name" value="ABC_transptr_permease_BtuC"/>
</dbReference>
<dbReference type="CDD" id="cd06550">
    <property type="entry name" value="TM_ABC_iron-siderophores_like"/>
    <property type="match status" value="1"/>
</dbReference>
<name>A0A173XZJ5_9FIRM</name>
<dbReference type="GO" id="GO:0005886">
    <property type="term" value="C:plasma membrane"/>
    <property type="evidence" value="ECO:0007669"/>
    <property type="project" value="UniProtKB-SubCell"/>
</dbReference>
<dbReference type="eggNOG" id="COG0609">
    <property type="taxonomic scope" value="Bacteria"/>
</dbReference>
<dbReference type="SUPFAM" id="SSF81345">
    <property type="entry name" value="ABC transporter involved in vitamin B12 uptake, BtuC"/>
    <property type="match status" value="1"/>
</dbReference>
<feature type="transmembrane region" description="Helical" evidence="8">
    <location>
        <begin position="163"/>
        <end position="184"/>
    </location>
</feature>
<protein>
    <submittedName>
        <fullName evidence="9">Probable ABC transporter permease protein HI_1471</fullName>
    </submittedName>
</protein>
<dbReference type="PANTHER" id="PTHR30472">
    <property type="entry name" value="FERRIC ENTEROBACTIN TRANSPORT SYSTEM PERMEASE PROTEIN"/>
    <property type="match status" value="1"/>
</dbReference>